<dbReference type="GO" id="GO:0008115">
    <property type="term" value="F:sarcosine oxidase activity"/>
    <property type="evidence" value="ECO:0007669"/>
    <property type="project" value="TreeGrafter"/>
</dbReference>
<dbReference type="PANTHER" id="PTHR10961">
    <property type="entry name" value="PEROXISOMAL SARCOSINE OXIDASE"/>
    <property type="match status" value="1"/>
</dbReference>
<dbReference type="InterPro" id="IPR006076">
    <property type="entry name" value="FAD-dep_OxRdtase"/>
</dbReference>
<name>A0A1D2MZN4_ORCCI</name>
<evidence type="ECO:0000313" key="8">
    <source>
        <dbReference type="Proteomes" id="UP000094527"/>
    </source>
</evidence>
<reference evidence="7 8" key="1">
    <citation type="journal article" date="2016" name="Genome Biol. Evol.">
        <title>Gene Family Evolution Reflects Adaptation to Soil Environmental Stressors in the Genome of the Collembolan Orchesella cincta.</title>
        <authorList>
            <person name="Faddeeva-Vakhrusheva A."/>
            <person name="Derks M.F."/>
            <person name="Anvar S.Y."/>
            <person name="Agamennone V."/>
            <person name="Suring W."/>
            <person name="Smit S."/>
            <person name="van Straalen N.M."/>
            <person name="Roelofs D."/>
        </authorList>
    </citation>
    <scope>NUCLEOTIDE SEQUENCE [LARGE SCALE GENOMIC DNA]</scope>
    <source>
        <tissue evidence="7">Mixed pool</tissue>
    </source>
</reference>
<evidence type="ECO:0000259" key="6">
    <source>
        <dbReference type="Pfam" id="PF01266"/>
    </source>
</evidence>
<dbReference type="GO" id="GO:0050660">
    <property type="term" value="F:flavin adenine dinucleotide binding"/>
    <property type="evidence" value="ECO:0007669"/>
    <property type="project" value="InterPro"/>
</dbReference>
<dbReference type="SUPFAM" id="SSF54373">
    <property type="entry name" value="FAD-linked reductases, C-terminal domain"/>
    <property type="match status" value="1"/>
</dbReference>
<dbReference type="Proteomes" id="UP000094527">
    <property type="component" value="Unassembled WGS sequence"/>
</dbReference>
<evidence type="ECO:0000256" key="5">
    <source>
        <dbReference type="ARBA" id="ARBA00023002"/>
    </source>
</evidence>
<dbReference type="PANTHER" id="PTHR10961:SF7">
    <property type="entry name" value="FAD DEPENDENT OXIDOREDUCTASE DOMAIN-CONTAINING PROTEIN"/>
    <property type="match status" value="1"/>
</dbReference>
<dbReference type="InterPro" id="IPR045170">
    <property type="entry name" value="MTOX"/>
</dbReference>
<keyword evidence="4" id="KW-0274">FAD</keyword>
<dbReference type="Pfam" id="PF01266">
    <property type="entry name" value="DAO"/>
    <property type="match status" value="1"/>
</dbReference>
<sequence>MEPSDYEIIVVGAGVIGSATAYYAAKEFGNKALLLEQYDFLHRRGSSHGDSRIIRYTYAKDVYTGLMFDAYKLWSEAEKESSTKVYTRTGGVDFGKKDNPAIKSLIEAAKKFNVEHQVFENATELSNKFPMLKLQPGYLAVYNPESGILNATKAVSMFQQCARSNGCNLVDNTRVTSITQDDNGRVIVEVENGKKFSAKKCILTTGPWTKKILKSVANLDIPLNPVQPTIAYWKVDSPEEYSSERFPVFINYDKPLLYGTPAHEFPNLIKCAAHFGPDCDPDNRSFDPGNEDIINDVSPWLQKVFTGVSPTPQMTESCMYTETPDYDFIIDEVPGMKNVVVGCGFSGHGFKLAPVVGTLLVNLAKTGNFKCENVKKAFSLERFKEPIKWLEHCW</sequence>
<dbReference type="Gene3D" id="3.50.50.60">
    <property type="entry name" value="FAD/NAD(P)-binding domain"/>
    <property type="match status" value="1"/>
</dbReference>
<protein>
    <submittedName>
        <fullName evidence="7">Putative sarcosine oxidase</fullName>
    </submittedName>
</protein>
<comment type="similarity">
    <text evidence="2">Belongs to the MSOX/MTOX family.</text>
</comment>
<accession>A0A1D2MZN4</accession>
<evidence type="ECO:0000256" key="2">
    <source>
        <dbReference type="ARBA" id="ARBA00010989"/>
    </source>
</evidence>
<gene>
    <name evidence="7" type="ORF">Ocin01_08193</name>
</gene>
<evidence type="ECO:0000256" key="3">
    <source>
        <dbReference type="ARBA" id="ARBA00022630"/>
    </source>
</evidence>
<keyword evidence="8" id="KW-1185">Reference proteome</keyword>
<dbReference type="SUPFAM" id="SSF51905">
    <property type="entry name" value="FAD/NAD(P)-binding domain"/>
    <property type="match status" value="1"/>
</dbReference>
<dbReference type="STRING" id="48709.A0A1D2MZN4"/>
<dbReference type="OMA" id="WPMLWAH"/>
<dbReference type="InterPro" id="IPR036188">
    <property type="entry name" value="FAD/NAD-bd_sf"/>
</dbReference>
<dbReference type="NCBIfam" id="NF008425">
    <property type="entry name" value="PRK11259.1"/>
    <property type="match status" value="1"/>
</dbReference>
<keyword evidence="5" id="KW-0560">Oxidoreductase</keyword>
<proteinExistence type="inferred from homology"/>
<organism evidence="7 8">
    <name type="scientific">Orchesella cincta</name>
    <name type="common">Springtail</name>
    <name type="synonym">Podura cincta</name>
    <dbReference type="NCBI Taxonomy" id="48709"/>
    <lineage>
        <taxon>Eukaryota</taxon>
        <taxon>Metazoa</taxon>
        <taxon>Ecdysozoa</taxon>
        <taxon>Arthropoda</taxon>
        <taxon>Hexapoda</taxon>
        <taxon>Collembola</taxon>
        <taxon>Entomobryomorpha</taxon>
        <taxon>Entomobryoidea</taxon>
        <taxon>Orchesellidae</taxon>
        <taxon>Orchesellinae</taxon>
        <taxon>Orchesella</taxon>
    </lineage>
</organism>
<dbReference type="OrthoDB" id="504708at2759"/>
<dbReference type="Gene3D" id="3.30.9.10">
    <property type="entry name" value="D-Amino Acid Oxidase, subunit A, domain 2"/>
    <property type="match status" value="1"/>
</dbReference>
<feature type="domain" description="FAD dependent oxidoreductase" evidence="6">
    <location>
        <begin position="8"/>
        <end position="362"/>
    </location>
</feature>
<evidence type="ECO:0000256" key="1">
    <source>
        <dbReference type="ARBA" id="ARBA00001974"/>
    </source>
</evidence>
<dbReference type="AlphaFoldDB" id="A0A1D2MZN4"/>
<dbReference type="EMBL" id="LJIJ01000349">
    <property type="protein sequence ID" value="ODM98489.1"/>
    <property type="molecule type" value="Genomic_DNA"/>
</dbReference>
<evidence type="ECO:0000256" key="4">
    <source>
        <dbReference type="ARBA" id="ARBA00022827"/>
    </source>
</evidence>
<comment type="cofactor">
    <cofactor evidence="1">
        <name>FAD</name>
        <dbReference type="ChEBI" id="CHEBI:57692"/>
    </cofactor>
</comment>
<comment type="caution">
    <text evidence="7">The sequence shown here is derived from an EMBL/GenBank/DDBJ whole genome shotgun (WGS) entry which is preliminary data.</text>
</comment>
<evidence type="ECO:0000313" key="7">
    <source>
        <dbReference type="EMBL" id="ODM98489.1"/>
    </source>
</evidence>
<keyword evidence="3" id="KW-0285">Flavoprotein</keyword>